<evidence type="ECO:0000313" key="2">
    <source>
        <dbReference type="Proteomes" id="UP000199169"/>
    </source>
</evidence>
<evidence type="ECO:0000313" key="1">
    <source>
        <dbReference type="EMBL" id="SBT08338.1"/>
    </source>
</evidence>
<reference evidence="1 2" key="1">
    <citation type="submission" date="2016-06" db="EMBL/GenBank/DDBJ databases">
        <authorList>
            <person name="Kjaerup R.B."/>
            <person name="Dalgaard T.S."/>
            <person name="Juul-Madsen H.R."/>
        </authorList>
    </citation>
    <scope>NUCLEOTIDE SEQUENCE [LARGE SCALE GENOMIC DNA]</scope>
    <source>
        <strain evidence="1">3</strain>
    </source>
</reference>
<name>A0A1A8XWF3_9PROT</name>
<accession>A0A1A8XWF3</accession>
<proteinExistence type="predicted"/>
<dbReference type="Proteomes" id="UP000199169">
    <property type="component" value="Unassembled WGS sequence"/>
</dbReference>
<keyword evidence="2" id="KW-1185">Reference proteome</keyword>
<organism evidence="1 2">
    <name type="scientific">Candidatus Accumulibacter aalborgensis</name>
    <dbReference type="NCBI Taxonomy" id="1860102"/>
    <lineage>
        <taxon>Bacteria</taxon>
        <taxon>Pseudomonadati</taxon>
        <taxon>Pseudomonadota</taxon>
        <taxon>Betaproteobacteria</taxon>
        <taxon>Candidatus Accumulibacter</taxon>
    </lineage>
</organism>
<dbReference type="EMBL" id="FLQX01000134">
    <property type="protein sequence ID" value="SBT08338.1"/>
    <property type="molecule type" value="Genomic_DNA"/>
</dbReference>
<dbReference type="AlphaFoldDB" id="A0A1A8XWF3"/>
<sequence>MALAVLKGSSVKATVAVSAVRSMAKPDLAVVDEACSESSLVFIWRLKMNWLDCYKTLLFSAAQGSPLPNGLRTRTLYSMTRLNHMLARIVVRCYMMCQ</sequence>
<protein>
    <submittedName>
        <fullName evidence="1">Uncharacterized protein</fullName>
    </submittedName>
</protein>
<gene>
    <name evidence="1" type="ORF">ACCAA_560033</name>
</gene>